<evidence type="ECO:0000313" key="3">
    <source>
        <dbReference type="Proteomes" id="UP000679307"/>
    </source>
</evidence>
<dbReference type="EMBL" id="CP075371">
    <property type="protein sequence ID" value="QVT82051.1"/>
    <property type="molecule type" value="Genomic_DNA"/>
</dbReference>
<feature type="region of interest" description="Disordered" evidence="1">
    <location>
        <begin position="278"/>
        <end position="374"/>
    </location>
</feature>
<protein>
    <submittedName>
        <fullName evidence="2">Uncharacterized protein</fullName>
    </submittedName>
</protein>
<sequence length="444" mass="45337">MGRQGRRIDTRARSATRRTAAAGVLGGLVTGLVGGVVPGLAGPAAAAARTAAAEPSTPLSVELDDIVPGELPRSGRVEITGSVTNDDDEAWRQVKLYPFIGADPIDDAAELDEAALAPEDLLVGDRVVDEAATDLVQVLAPGESASFSLSVPSRLLLEEAAGGAAEAEPGVYWFGVHALGESTAGRDQFTDGRARTFLPLMPEEVAEPLPVSLVVPLRTPVSYAADGSVADTAGWAQRLGLGGSLRDRVDFGAAAGSAPVSWLVDPAVVEAVTQLAGANPPRSLAPTDEAPDGQGGDGGDGGDEEQDPPEGPPADSDGTDGTSPDDDLDYSGTTVPAPDPADDASAIPSEDPDASEEPGTVPPETGDTSTTEAAERALAWLDRFRDVAGDDEVLALPYGDVDVAAALEHDPRTYLEARRRTSAALRSLVGADDPVPVVAPPTAS</sequence>
<dbReference type="Pfam" id="PF19516">
    <property type="entry name" value="DUF6049"/>
    <property type="match status" value="1"/>
</dbReference>
<dbReference type="Proteomes" id="UP000679307">
    <property type="component" value="Chromosome"/>
</dbReference>
<accession>A0ABX8EQA2</accession>
<reference evidence="2 3" key="1">
    <citation type="submission" date="2021-05" db="EMBL/GenBank/DDBJ databases">
        <title>Complete genome of Nocardioides aquaticus KCTC 9944T isolated from meromictic and hypersaline Ekho Lake, Antarctica.</title>
        <authorList>
            <person name="Hwang K."/>
            <person name="Kim K.M."/>
            <person name="Choe H."/>
        </authorList>
    </citation>
    <scope>NUCLEOTIDE SEQUENCE [LARGE SCALE GENOMIC DNA]</scope>
    <source>
        <strain evidence="2 3">KCTC 9944</strain>
    </source>
</reference>
<gene>
    <name evidence="2" type="ORF">ENKNEFLB_04470</name>
</gene>
<dbReference type="RefSeq" id="WP_214057319.1">
    <property type="nucleotide sequence ID" value="NZ_CP075371.1"/>
</dbReference>
<evidence type="ECO:0000313" key="2">
    <source>
        <dbReference type="EMBL" id="QVT82051.1"/>
    </source>
</evidence>
<dbReference type="InterPro" id="IPR046112">
    <property type="entry name" value="DUF6049"/>
</dbReference>
<keyword evidence="3" id="KW-1185">Reference proteome</keyword>
<name>A0ABX8EQA2_9ACTN</name>
<organism evidence="2 3">
    <name type="scientific">Nocardioides aquaticus</name>
    <dbReference type="NCBI Taxonomy" id="160826"/>
    <lineage>
        <taxon>Bacteria</taxon>
        <taxon>Bacillati</taxon>
        <taxon>Actinomycetota</taxon>
        <taxon>Actinomycetes</taxon>
        <taxon>Propionibacteriales</taxon>
        <taxon>Nocardioidaceae</taxon>
        <taxon>Nocardioides</taxon>
    </lineage>
</organism>
<proteinExistence type="predicted"/>
<evidence type="ECO:0000256" key="1">
    <source>
        <dbReference type="SAM" id="MobiDB-lite"/>
    </source>
</evidence>
<feature type="compositionally biased region" description="Low complexity" evidence="1">
    <location>
        <begin position="313"/>
        <end position="322"/>
    </location>
</feature>